<accession>A0A7J8A813</accession>
<proteinExistence type="predicted"/>
<protein>
    <submittedName>
        <fullName evidence="1">Uncharacterized protein</fullName>
    </submittedName>
</protein>
<organism evidence="1 2">
    <name type="scientific">Pipistrellus kuhlii</name>
    <name type="common">Kuhl's pipistrelle</name>
    <dbReference type="NCBI Taxonomy" id="59472"/>
    <lineage>
        <taxon>Eukaryota</taxon>
        <taxon>Metazoa</taxon>
        <taxon>Chordata</taxon>
        <taxon>Craniata</taxon>
        <taxon>Vertebrata</taxon>
        <taxon>Euteleostomi</taxon>
        <taxon>Mammalia</taxon>
        <taxon>Eutheria</taxon>
        <taxon>Laurasiatheria</taxon>
        <taxon>Chiroptera</taxon>
        <taxon>Yangochiroptera</taxon>
        <taxon>Vespertilionidae</taxon>
        <taxon>Pipistrellus</taxon>
    </lineage>
</organism>
<evidence type="ECO:0000313" key="1">
    <source>
        <dbReference type="EMBL" id="KAF6382425.1"/>
    </source>
</evidence>
<reference evidence="1 2" key="1">
    <citation type="journal article" date="2020" name="Nature">
        <title>Six reference-quality genomes reveal evolution of bat adaptations.</title>
        <authorList>
            <person name="Jebb D."/>
            <person name="Huang Z."/>
            <person name="Pippel M."/>
            <person name="Hughes G.M."/>
            <person name="Lavrichenko K."/>
            <person name="Devanna P."/>
            <person name="Winkler S."/>
            <person name="Jermiin L.S."/>
            <person name="Skirmuntt E.C."/>
            <person name="Katzourakis A."/>
            <person name="Burkitt-Gray L."/>
            <person name="Ray D.A."/>
            <person name="Sullivan K.A.M."/>
            <person name="Roscito J.G."/>
            <person name="Kirilenko B.M."/>
            <person name="Davalos L.M."/>
            <person name="Corthals A.P."/>
            <person name="Power M.L."/>
            <person name="Jones G."/>
            <person name="Ransome R.D."/>
            <person name="Dechmann D.K.N."/>
            <person name="Locatelli A.G."/>
            <person name="Puechmaille S.J."/>
            <person name="Fedrigo O."/>
            <person name="Jarvis E.D."/>
            <person name="Hiller M."/>
            <person name="Vernes S.C."/>
            <person name="Myers E.W."/>
            <person name="Teeling E.C."/>
        </authorList>
    </citation>
    <scope>NUCLEOTIDE SEQUENCE [LARGE SCALE GENOMIC DNA]</scope>
    <source>
        <strain evidence="1">MPipKuh1</strain>
        <tissue evidence="1">Flight muscle</tissue>
    </source>
</reference>
<evidence type="ECO:0000313" key="2">
    <source>
        <dbReference type="Proteomes" id="UP000558488"/>
    </source>
</evidence>
<sequence length="238" mass="25842">MLPQHATLSAQWCAVAPALLPSTEAEGWNSGPAMSTCLLSGVSTSLAHVPAPLCSGLGPKARASLSKRLGLGAPPSPPHMLLAIPPTRTGPGFVPDPARPARCMQTSGFHILAYQGQTQKHRDSFWADVCVTEEWTHVNYVSAQAFAHWLISVTMVAFSLTTRGIQGHNHFQGVRAIPRGADARQPPWQPGILFKDDGTAFQFLSFVMAKSTWNFLSPNLSFLNLLLHKHLDRSQNCE</sequence>
<dbReference type="AlphaFoldDB" id="A0A7J8A813"/>
<keyword evidence="2" id="KW-1185">Reference proteome</keyword>
<dbReference type="Proteomes" id="UP000558488">
    <property type="component" value="Unassembled WGS sequence"/>
</dbReference>
<comment type="caution">
    <text evidence="1">The sequence shown here is derived from an EMBL/GenBank/DDBJ whole genome shotgun (WGS) entry which is preliminary data.</text>
</comment>
<gene>
    <name evidence="1" type="ORF">mPipKuh1_008807</name>
</gene>
<name>A0A7J8A813_PIPKU</name>
<dbReference type="EMBL" id="JACAGB010000002">
    <property type="protein sequence ID" value="KAF6382425.1"/>
    <property type="molecule type" value="Genomic_DNA"/>
</dbReference>